<accession>A0ABW1TIS6</accession>
<reference evidence="5" key="1">
    <citation type="journal article" date="2019" name="Int. J. Syst. Evol. Microbiol.">
        <title>The Global Catalogue of Microorganisms (GCM) 10K type strain sequencing project: providing services to taxonomists for standard genome sequencing and annotation.</title>
        <authorList>
            <consortium name="The Broad Institute Genomics Platform"/>
            <consortium name="The Broad Institute Genome Sequencing Center for Infectious Disease"/>
            <person name="Wu L."/>
            <person name="Ma J."/>
        </authorList>
    </citation>
    <scope>NUCLEOTIDE SEQUENCE [LARGE SCALE GENOMIC DNA]</scope>
    <source>
        <strain evidence="5">CCM 8908</strain>
    </source>
</reference>
<keyword evidence="5" id="KW-1185">Reference proteome</keyword>
<dbReference type="Pfam" id="PF00293">
    <property type="entry name" value="NUDIX"/>
    <property type="match status" value="1"/>
</dbReference>
<dbReference type="RefSeq" id="WP_125685648.1">
    <property type="nucleotide sequence ID" value="NZ_JBHSSI010000053.1"/>
</dbReference>
<evidence type="ECO:0000256" key="1">
    <source>
        <dbReference type="ARBA" id="ARBA00001946"/>
    </source>
</evidence>
<evidence type="ECO:0000313" key="4">
    <source>
        <dbReference type="EMBL" id="MFC6261172.1"/>
    </source>
</evidence>
<dbReference type="EMBL" id="JBHSSI010000053">
    <property type="protein sequence ID" value="MFC6261172.1"/>
    <property type="molecule type" value="Genomic_DNA"/>
</dbReference>
<dbReference type="PANTHER" id="PTHR43046">
    <property type="entry name" value="GDP-MANNOSE MANNOSYL HYDROLASE"/>
    <property type="match status" value="1"/>
</dbReference>
<dbReference type="PROSITE" id="PS51462">
    <property type="entry name" value="NUDIX"/>
    <property type="match status" value="1"/>
</dbReference>
<sequence length="158" mass="17324">MEHEPNDITLETANGNFNYRAAGTIFDSTGRILVTTSTTAAAVLIGGRVKLHESAAAAITREFQEELGVSVTPIHLLAAADHQVTIPGETWQQIVLLFQVETTSTLPEATCNGDHLLWQTPERLAQIDFQPAELQPYLQPNRSPHYIQDLDAGFGSSW</sequence>
<dbReference type="Proteomes" id="UP001596283">
    <property type="component" value="Unassembled WGS sequence"/>
</dbReference>
<evidence type="ECO:0000256" key="2">
    <source>
        <dbReference type="ARBA" id="ARBA00022801"/>
    </source>
</evidence>
<dbReference type="Gene3D" id="3.90.79.10">
    <property type="entry name" value="Nucleoside Triphosphate Pyrophosphohydrolase"/>
    <property type="match status" value="1"/>
</dbReference>
<dbReference type="InterPro" id="IPR015797">
    <property type="entry name" value="NUDIX_hydrolase-like_dom_sf"/>
</dbReference>
<gene>
    <name evidence="4" type="ORF">ACFP1C_09490</name>
</gene>
<evidence type="ECO:0000313" key="5">
    <source>
        <dbReference type="Proteomes" id="UP001596283"/>
    </source>
</evidence>
<dbReference type="SUPFAM" id="SSF55811">
    <property type="entry name" value="Nudix"/>
    <property type="match status" value="1"/>
</dbReference>
<feature type="domain" description="Nudix hydrolase" evidence="3">
    <location>
        <begin position="17"/>
        <end position="142"/>
    </location>
</feature>
<organism evidence="4 5">
    <name type="scientific">Levilactobacillus fujinensis</name>
    <dbReference type="NCBI Taxonomy" id="2486024"/>
    <lineage>
        <taxon>Bacteria</taxon>
        <taxon>Bacillati</taxon>
        <taxon>Bacillota</taxon>
        <taxon>Bacilli</taxon>
        <taxon>Lactobacillales</taxon>
        <taxon>Lactobacillaceae</taxon>
        <taxon>Levilactobacillus</taxon>
    </lineage>
</organism>
<keyword evidence="2" id="KW-0378">Hydrolase</keyword>
<comment type="cofactor">
    <cofactor evidence="1">
        <name>Mg(2+)</name>
        <dbReference type="ChEBI" id="CHEBI:18420"/>
    </cofactor>
</comment>
<comment type="caution">
    <text evidence="4">The sequence shown here is derived from an EMBL/GenBank/DDBJ whole genome shotgun (WGS) entry which is preliminary data.</text>
</comment>
<name>A0ABW1TIS6_9LACO</name>
<dbReference type="PROSITE" id="PS00893">
    <property type="entry name" value="NUDIX_BOX"/>
    <property type="match status" value="1"/>
</dbReference>
<proteinExistence type="predicted"/>
<dbReference type="InterPro" id="IPR000086">
    <property type="entry name" value="NUDIX_hydrolase_dom"/>
</dbReference>
<dbReference type="PANTHER" id="PTHR43046:SF14">
    <property type="entry name" value="MUTT_NUDIX FAMILY PROTEIN"/>
    <property type="match status" value="1"/>
</dbReference>
<protein>
    <submittedName>
        <fullName evidence="4">NUDIX domain-containing protein</fullName>
    </submittedName>
</protein>
<dbReference type="InterPro" id="IPR020084">
    <property type="entry name" value="NUDIX_hydrolase_CS"/>
</dbReference>
<evidence type="ECO:0000259" key="3">
    <source>
        <dbReference type="PROSITE" id="PS51462"/>
    </source>
</evidence>